<dbReference type="EMBL" id="PSVT01000015">
    <property type="protein sequence ID" value="PPH76720.1"/>
    <property type="molecule type" value="Genomic_DNA"/>
</dbReference>
<name>A0ABD6W8W9_RATRA</name>
<feature type="compositionally biased region" description="Basic and acidic residues" evidence="1">
    <location>
        <begin position="81"/>
        <end position="91"/>
    </location>
</feature>
<sequence>MALLVGLSDIGASLYGAYRSRAASLDSLEMQYSGERAKALLRVMQLVELSGRAAQDRVFNLTQAGWEGTDLMTGEEGDPYGPERRPVAPRD</sequence>
<evidence type="ECO:0000256" key="1">
    <source>
        <dbReference type="SAM" id="MobiDB-lite"/>
    </source>
</evidence>
<evidence type="ECO:0000313" key="4">
    <source>
        <dbReference type="Proteomes" id="UP000237881"/>
    </source>
</evidence>
<dbReference type="RefSeq" id="WP_097168030.1">
    <property type="nucleotide sequence ID" value="NZ_CP028129.1"/>
</dbReference>
<accession>A0ABD6W8W9</accession>
<organism evidence="2 4">
    <name type="scientific">Rathayibacter rathayi</name>
    <name type="common">Corynebacterium rathayi</name>
    <dbReference type="NCBI Taxonomy" id="33887"/>
    <lineage>
        <taxon>Bacteria</taxon>
        <taxon>Bacillati</taxon>
        <taxon>Actinomycetota</taxon>
        <taxon>Actinomycetes</taxon>
        <taxon>Micrococcales</taxon>
        <taxon>Microbacteriaceae</taxon>
        <taxon>Rathayibacter</taxon>
    </lineage>
</organism>
<gene>
    <name evidence="2" type="ORF">C5C04_07095</name>
    <name evidence="3" type="ORF">C5C40_08585</name>
</gene>
<dbReference type="KEGG" id="rry:C1O28_11745"/>
<protein>
    <submittedName>
        <fullName evidence="2">Uncharacterized protein</fullName>
    </submittedName>
</protein>
<dbReference type="EMBL" id="PSUL01000012">
    <property type="protein sequence ID" value="PPF14357.1"/>
    <property type="molecule type" value="Genomic_DNA"/>
</dbReference>
<feature type="region of interest" description="Disordered" evidence="1">
    <location>
        <begin position="69"/>
        <end position="91"/>
    </location>
</feature>
<dbReference type="Proteomes" id="UP000239698">
    <property type="component" value="Unassembled WGS sequence"/>
</dbReference>
<keyword evidence="5" id="KW-1185">Reference proteome</keyword>
<evidence type="ECO:0000313" key="3">
    <source>
        <dbReference type="EMBL" id="PPH76720.1"/>
    </source>
</evidence>
<comment type="caution">
    <text evidence="2">The sequence shown here is derived from an EMBL/GenBank/DDBJ whole genome shotgun (WGS) entry which is preliminary data.</text>
</comment>
<dbReference type="Proteomes" id="UP000237881">
    <property type="component" value="Unassembled WGS sequence"/>
</dbReference>
<dbReference type="AlphaFoldDB" id="A0ABD6W8W9"/>
<dbReference type="GeneID" id="49821151"/>
<evidence type="ECO:0000313" key="5">
    <source>
        <dbReference type="Proteomes" id="UP000239698"/>
    </source>
</evidence>
<reference evidence="4 5" key="1">
    <citation type="submission" date="2018-02" db="EMBL/GenBank/DDBJ databases">
        <title>Bacteriophage NCPPB3778 and a type I-E CRISPR drive the evolution of the US Biological Select Agent, Rathayibacter toxicus.</title>
        <authorList>
            <person name="Davis E.W.II."/>
            <person name="Tabima J.F."/>
            <person name="Weisberg A.J."/>
            <person name="Lopes L.D."/>
            <person name="Wiseman M.S."/>
            <person name="Wiseman M.S."/>
            <person name="Pupko T."/>
            <person name="Belcher M.S."/>
            <person name="Sechler A.J."/>
            <person name="Tancos M.A."/>
            <person name="Schroeder B.K."/>
            <person name="Murray T.D."/>
            <person name="Luster D.G."/>
            <person name="Schneider W.L."/>
            <person name="Rogers E."/>
            <person name="Andreote F.D."/>
            <person name="Grunwald N.J."/>
            <person name="Putnam M.L."/>
            <person name="Chang J.H."/>
        </authorList>
    </citation>
    <scope>NUCLEOTIDE SEQUENCE [LARGE SCALE GENOMIC DNA]</scope>
    <source>
        <strain evidence="3 5">AY1D6</strain>
        <strain evidence="2 4">AY1I9</strain>
    </source>
</reference>
<evidence type="ECO:0000313" key="2">
    <source>
        <dbReference type="EMBL" id="PPF14357.1"/>
    </source>
</evidence>
<proteinExistence type="predicted"/>